<keyword evidence="18" id="KW-1185">Reference proteome</keyword>
<dbReference type="InterPro" id="IPR018109">
    <property type="entry name" value="Folylpolyglutamate_synth_CS"/>
</dbReference>
<feature type="binding site" evidence="12">
    <location>
        <begin position="160"/>
        <end position="166"/>
    </location>
    <ligand>
        <name>ATP</name>
        <dbReference type="ChEBI" id="CHEBI:30616"/>
    </ligand>
</feature>
<name>A0A4Y8M1V7_9BACL</name>
<feature type="binding site" evidence="12">
    <location>
        <position position="201"/>
    </location>
    <ligand>
        <name>UDP-N-acetyl-alpha-D-muramoyl-L-alanyl-D-glutamate</name>
        <dbReference type="ChEBI" id="CHEBI:83900"/>
    </ligand>
</feature>
<dbReference type="Proteomes" id="UP000297900">
    <property type="component" value="Unassembled WGS sequence"/>
</dbReference>
<evidence type="ECO:0000259" key="14">
    <source>
        <dbReference type="Pfam" id="PF01225"/>
    </source>
</evidence>
<feature type="binding site" evidence="12">
    <location>
        <begin position="202"/>
        <end position="203"/>
    </location>
    <ligand>
        <name>UDP-N-acetyl-alpha-D-muramoyl-L-alanyl-D-glutamate</name>
        <dbReference type="ChEBI" id="CHEBI:83900"/>
    </ligand>
</feature>
<dbReference type="NCBIfam" id="TIGR01085">
    <property type="entry name" value="murE"/>
    <property type="match status" value="1"/>
</dbReference>
<evidence type="ECO:0000259" key="15">
    <source>
        <dbReference type="Pfam" id="PF02875"/>
    </source>
</evidence>
<keyword evidence="4 12" id="KW-0436">Ligase</keyword>
<dbReference type="NCBIfam" id="NF001126">
    <property type="entry name" value="PRK00139.1-4"/>
    <property type="match status" value="1"/>
</dbReference>
<evidence type="ECO:0000256" key="13">
    <source>
        <dbReference type="RuleBase" id="RU004135"/>
    </source>
</evidence>
<dbReference type="Pfam" id="PF08245">
    <property type="entry name" value="Mur_ligase_M"/>
    <property type="match status" value="1"/>
</dbReference>
<evidence type="ECO:0000256" key="10">
    <source>
        <dbReference type="ARBA" id="ARBA00023306"/>
    </source>
</evidence>
<evidence type="ECO:0000259" key="16">
    <source>
        <dbReference type="Pfam" id="PF08245"/>
    </source>
</evidence>
<dbReference type="GO" id="GO:0008360">
    <property type="term" value="P:regulation of cell shape"/>
    <property type="evidence" value="ECO:0007669"/>
    <property type="project" value="UniProtKB-KW"/>
</dbReference>
<evidence type="ECO:0000313" key="17">
    <source>
        <dbReference type="EMBL" id="TFE28655.1"/>
    </source>
</evidence>
<evidence type="ECO:0000256" key="8">
    <source>
        <dbReference type="ARBA" id="ARBA00022960"/>
    </source>
</evidence>
<feature type="domain" description="Mur ligase central" evidence="16">
    <location>
        <begin position="158"/>
        <end position="356"/>
    </location>
</feature>
<keyword evidence="11 12" id="KW-0961">Cell wall biogenesis/degradation</keyword>
<dbReference type="GO" id="GO:0005737">
    <property type="term" value="C:cytoplasm"/>
    <property type="evidence" value="ECO:0007669"/>
    <property type="project" value="UniProtKB-SubCell"/>
</dbReference>
<comment type="subcellular location">
    <subcellularLocation>
        <location evidence="12 13">Cytoplasm</location>
    </subcellularLocation>
</comment>
<keyword evidence="9 12" id="KW-0573">Peptidoglycan synthesis</keyword>
<dbReference type="InterPro" id="IPR036565">
    <property type="entry name" value="Mur-like_cat_sf"/>
</dbReference>
<dbReference type="InterPro" id="IPR005761">
    <property type="entry name" value="UDP-N-AcMur-Glu-dNH2Pim_ligase"/>
</dbReference>
<feature type="binding site" evidence="12">
    <location>
        <position position="226"/>
    </location>
    <ligand>
        <name>UDP-N-acetyl-alpha-D-muramoyl-L-alanyl-D-glutamate</name>
        <dbReference type="ChEBI" id="CHEBI:83900"/>
    </ligand>
</feature>
<feature type="binding site" evidence="12">
    <location>
        <position position="234"/>
    </location>
    <ligand>
        <name>UDP-N-acetyl-alpha-D-muramoyl-L-alanyl-D-glutamate</name>
        <dbReference type="ChEBI" id="CHEBI:83900"/>
    </ligand>
</feature>
<evidence type="ECO:0000256" key="12">
    <source>
        <dbReference type="HAMAP-Rule" id="MF_00208"/>
    </source>
</evidence>
<dbReference type="InterPro" id="IPR004101">
    <property type="entry name" value="Mur_ligase_C"/>
</dbReference>
<comment type="caution">
    <text evidence="12">Lacks conserved residue(s) required for the propagation of feature annotation.</text>
</comment>
<evidence type="ECO:0000256" key="6">
    <source>
        <dbReference type="ARBA" id="ARBA00022741"/>
    </source>
</evidence>
<keyword evidence="6 12" id="KW-0547">Nucleotide-binding</keyword>
<evidence type="ECO:0000256" key="11">
    <source>
        <dbReference type="ARBA" id="ARBA00023316"/>
    </source>
</evidence>
<feature type="binding site" evidence="12">
    <location>
        <position position="232"/>
    </location>
    <ligand>
        <name>UDP-N-acetyl-alpha-D-muramoyl-L-alanyl-D-glutamate</name>
        <dbReference type="ChEBI" id="CHEBI:83900"/>
    </ligand>
</feature>
<dbReference type="EC" id="6.3.2.-" evidence="12"/>
<dbReference type="Gene3D" id="3.40.1190.10">
    <property type="entry name" value="Mur-like, catalytic domain"/>
    <property type="match status" value="1"/>
</dbReference>
<feature type="domain" description="Mur ligase N-terminal catalytic" evidence="14">
    <location>
        <begin position="74"/>
        <end position="146"/>
    </location>
</feature>
<comment type="cofactor">
    <cofactor evidence="12">
        <name>Mg(2+)</name>
        <dbReference type="ChEBI" id="CHEBI:18420"/>
    </cofactor>
</comment>
<comment type="pathway">
    <text evidence="1 12 13">Cell wall biogenesis; peptidoglycan biosynthesis.</text>
</comment>
<dbReference type="EMBL" id="SOMN01000006">
    <property type="protein sequence ID" value="TFE28655.1"/>
    <property type="molecule type" value="Genomic_DNA"/>
</dbReference>
<keyword evidence="12" id="KW-0460">Magnesium</keyword>
<keyword evidence="8 12" id="KW-0133">Cell shape</keyword>
<dbReference type="GO" id="GO:0071555">
    <property type="term" value="P:cell wall organization"/>
    <property type="evidence" value="ECO:0007669"/>
    <property type="project" value="UniProtKB-KW"/>
</dbReference>
<dbReference type="SUPFAM" id="SSF63418">
    <property type="entry name" value="MurE/MurF N-terminal domain"/>
    <property type="match status" value="1"/>
</dbReference>
<dbReference type="Gene3D" id="3.40.1390.10">
    <property type="entry name" value="MurE/MurF, N-terminal domain"/>
    <property type="match status" value="1"/>
</dbReference>
<feature type="domain" description="Mur ligase C-terminal" evidence="15">
    <location>
        <begin position="379"/>
        <end position="507"/>
    </location>
</feature>
<dbReference type="PROSITE" id="PS01011">
    <property type="entry name" value="FOLYLPOLYGLU_SYNT_1"/>
    <property type="match status" value="1"/>
</dbReference>
<dbReference type="GO" id="GO:0005524">
    <property type="term" value="F:ATP binding"/>
    <property type="evidence" value="ECO:0007669"/>
    <property type="project" value="UniProtKB-UniRule"/>
</dbReference>
<dbReference type="PANTHER" id="PTHR23135">
    <property type="entry name" value="MUR LIGASE FAMILY MEMBER"/>
    <property type="match status" value="1"/>
</dbReference>
<gene>
    <name evidence="12" type="primary">murE</name>
    <name evidence="17" type="ORF">E2980_07490</name>
</gene>
<dbReference type="Pfam" id="PF02875">
    <property type="entry name" value="Mur_ligase_C"/>
    <property type="match status" value="1"/>
</dbReference>
<feature type="modified residue" description="N6-carboxylysine" evidence="12">
    <location>
        <position position="266"/>
    </location>
</feature>
<dbReference type="AlphaFoldDB" id="A0A4Y8M1V7"/>
<evidence type="ECO:0000256" key="1">
    <source>
        <dbReference type="ARBA" id="ARBA00004752"/>
    </source>
</evidence>
<evidence type="ECO:0000256" key="9">
    <source>
        <dbReference type="ARBA" id="ARBA00022984"/>
    </source>
</evidence>
<keyword evidence="3 12" id="KW-0963">Cytoplasm</keyword>
<comment type="similarity">
    <text evidence="2 12">Belongs to the MurCDEF family. MurE subfamily.</text>
</comment>
<dbReference type="GO" id="GO:0004326">
    <property type="term" value="F:tetrahydrofolylpolyglutamate synthase activity"/>
    <property type="evidence" value="ECO:0007669"/>
    <property type="project" value="InterPro"/>
</dbReference>
<dbReference type="Pfam" id="PF01225">
    <property type="entry name" value="Mur_ligase"/>
    <property type="match status" value="1"/>
</dbReference>
<comment type="function">
    <text evidence="12">Catalyzes the addition of an amino acid to the nucleotide precursor UDP-N-acetylmuramoyl-L-alanyl-D-glutamate (UMAG) in the biosynthesis of bacterial cell-wall peptidoglycan.</text>
</comment>
<keyword evidence="5 12" id="KW-0132">Cell division</keyword>
<dbReference type="PANTHER" id="PTHR23135:SF4">
    <property type="entry name" value="UDP-N-ACETYLMURAMOYL-L-ALANYL-D-GLUTAMATE--2,6-DIAMINOPIMELATE LIGASE MURE HOMOLOG, CHLOROPLASTIC"/>
    <property type="match status" value="1"/>
</dbReference>
<dbReference type="GO" id="GO:0009252">
    <property type="term" value="P:peptidoglycan biosynthetic process"/>
    <property type="evidence" value="ECO:0007669"/>
    <property type="project" value="UniProtKB-UniRule"/>
</dbReference>
<proteinExistence type="inferred from homology"/>
<sequence>MMHLFKVYSTWIGYELRPLFIIKQLGFTTLAHIILLMVKLRCYWTKFVKGVSMDLTSLLESVTIDYPSSTEIIISGIQFHSSKVRKGDLFVAIRGLKVDGHNYILEAIKAGAVAIVGEENLNNLSVPYYRVSNARKALALLASEFYENPSRRHMMIGITGTNGKTTTAHLLRYILESAGISCSLIGTVSHYINGMEIPSTQTTPDALQLQQLLYQSQDQVVIMEVSSHGIDQDRIHGIEYDLALFTNLSHDHLNYHKTLEDYFQTKARLFTQMKRNGVAIITSRCNWGKRLIDQLLTKKSSVKTFGDSDRDQIELIVVKSESPLKVEIREGDKHYIVSTSLEGIYNFWNVAAAWLTARQIGIKAAIIQNALQSFPGVPGRYEVYSHPNGAQFIIDYAHTPDGFFQFLRTLHARKPSRVIHIFGFRGNGDPTKRHVMLEISAAWSDRIILTQDDLNDVEPESILEQLHGFANDFEGKHCMVIEDRTKAIEYVWEQVGKGDLVAITGKGIETYDQYFALPCKSDRDTIQYLLNKETR</sequence>
<comment type="caution">
    <text evidence="17">The sequence shown here is derived from an EMBL/GenBank/DDBJ whole genome shotgun (WGS) entry which is preliminary data.</text>
</comment>
<dbReference type="InterPro" id="IPR035911">
    <property type="entry name" value="MurE/MurF_N"/>
</dbReference>
<protein>
    <recommendedName>
        <fullName evidence="12">UDP-N-acetylmuramyl-tripeptide synthetase</fullName>
        <ecNumber evidence="12">6.3.2.-</ecNumber>
    </recommendedName>
    <alternativeName>
        <fullName evidence="12">UDP-MurNAc-tripeptide synthetase</fullName>
    </alternativeName>
</protein>
<accession>A0A4Y8M1V7</accession>
<comment type="PTM">
    <text evidence="12">Carboxylation is probably crucial for Mg(2+) binding and, consequently, for the gamma-phosphate positioning of ATP.</text>
</comment>
<keyword evidence="7 12" id="KW-0067">ATP-binding</keyword>
<dbReference type="InterPro" id="IPR000713">
    <property type="entry name" value="Mur_ligase_N"/>
</dbReference>
<dbReference type="Gene3D" id="3.90.190.20">
    <property type="entry name" value="Mur ligase, C-terminal domain"/>
    <property type="match status" value="1"/>
</dbReference>
<dbReference type="InterPro" id="IPR036615">
    <property type="entry name" value="Mur_ligase_C_dom_sf"/>
</dbReference>
<dbReference type="SUPFAM" id="SSF53623">
    <property type="entry name" value="MurD-like peptide ligases, catalytic domain"/>
    <property type="match status" value="1"/>
</dbReference>
<dbReference type="GO" id="GO:0051301">
    <property type="term" value="P:cell division"/>
    <property type="evidence" value="ECO:0007669"/>
    <property type="project" value="UniProtKB-KW"/>
</dbReference>
<evidence type="ECO:0000256" key="3">
    <source>
        <dbReference type="ARBA" id="ARBA00022490"/>
    </source>
</evidence>
<dbReference type="HAMAP" id="MF_00208">
    <property type="entry name" value="MurE"/>
    <property type="match status" value="1"/>
</dbReference>
<evidence type="ECO:0000256" key="7">
    <source>
        <dbReference type="ARBA" id="ARBA00022840"/>
    </source>
</evidence>
<organism evidence="17 18">
    <name type="scientific">Cohnella luojiensis</name>
    <dbReference type="NCBI Taxonomy" id="652876"/>
    <lineage>
        <taxon>Bacteria</taxon>
        <taxon>Bacillati</taxon>
        <taxon>Bacillota</taxon>
        <taxon>Bacilli</taxon>
        <taxon>Bacillales</taxon>
        <taxon>Paenibacillaceae</taxon>
        <taxon>Cohnella</taxon>
    </lineage>
</organism>
<dbReference type="GO" id="GO:0000287">
    <property type="term" value="F:magnesium ion binding"/>
    <property type="evidence" value="ECO:0007669"/>
    <property type="project" value="UniProtKB-UniRule"/>
</dbReference>
<evidence type="ECO:0000313" key="18">
    <source>
        <dbReference type="Proteomes" id="UP000297900"/>
    </source>
</evidence>
<feature type="binding site" evidence="12">
    <location>
        <position position="81"/>
    </location>
    <ligand>
        <name>UDP-N-acetyl-alpha-D-muramoyl-L-alanyl-D-glutamate</name>
        <dbReference type="ChEBI" id="CHEBI:83900"/>
    </ligand>
</feature>
<reference evidence="17 18" key="1">
    <citation type="submission" date="2019-03" db="EMBL/GenBank/DDBJ databases">
        <title>Cohnella endophytica sp. nov., a novel endophytic bacterium isolated from bark of Sonneratia apetala.</title>
        <authorList>
            <person name="Tuo L."/>
        </authorList>
    </citation>
    <scope>NUCLEOTIDE SEQUENCE [LARGE SCALE GENOMIC DNA]</scope>
    <source>
        <strain evidence="17 18">CCTCC AB 208254</strain>
    </source>
</reference>
<evidence type="ECO:0000256" key="5">
    <source>
        <dbReference type="ARBA" id="ARBA00022618"/>
    </source>
</evidence>
<evidence type="ECO:0000256" key="4">
    <source>
        <dbReference type="ARBA" id="ARBA00022598"/>
    </source>
</evidence>
<dbReference type="InterPro" id="IPR013221">
    <property type="entry name" value="Mur_ligase_cen"/>
</dbReference>
<evidence type="ECO:0000256" key="2">
    <source>
        <dbReference type="ARBA" id="ARBA00005898"/>
    </source>
</evidence>
<dbReference type="SUPFAM" id="SSF53244">
    <property type="entry name" value="MurD-like peptide ligases, peptide-binding domain"/>
    <property type="match status" value="1"/>
</dbReference>
<dbReference type="UniPathway" id="UPA00219"/>
<keyword evidence="10 12" id="KW-0131">Cell cycle</keyword>
<dbReference type="OrthoDB" id="9800958at2"/>